<dbReference type="AlphaFoldDB" id="A0A7S7LEE4"/>
<accession>A0A7S7LEE4</accession>
<sequence length="89" mass="9650">MTSGTNEVLSLKVMSLSHSPIDSQVSTLSLLPCNLENGEEEVLCVDNMFPLLLPTTQCRLYCGESFHAFISITNSSIIKANGVVLKVGY</sequence>
<feature type="non-terminal residue" evidence="1">
    <location>
        <position position="1"/>
    </location>
</feature>
<reference evidence="1 2" key="1">
    <citation type="submission" date="2019-09" db="EMBL/GenBank/DDBJ databases">
        <title>Consistent, comparative and evidence-based genome assembly and annotation for Cryptosporidium parvum, C. hominis and C. tyzzeri.</title>
        <authorList>
            <person name="Baptista R.P."/>
            <person name="Li Y."/>
            <person name="Sateriale A."/>
            <person name="Ansell B."/>
            <person name="Jex A."/>
            <person name="Sanders M."/>
            <person name="Brooks K."/>
            <person name="Tracey A."/>
            <person name="Berriman M."/>
            <person name="Striepen B."/>
            <person name="Cotton J.A."/>
            <person name="Kissinger J.C."/>
        </authorList>
    </citation>
    <scope>NUCLEOTIDE SEQUENCE [LARGE SCALE GENOMIC DNA]</scope>
    <source>
        <strain evidence="1 2">IOWA-ATCC</strain>
    </source>
</reference>
<organism evidence="1 2">
    <name type="scientific">Cryptosporidium parvum</name>
    <dbReference type="NCBI Taxonomy" id="5807"/>
    <lineage>
        <taxon>Eukaryota</taxon>
        <taxon>Sar</taxon>
        <taxon>Alveolata</taxon>
        <taxon>Apicomplexa</taxon>
        <taxon>Conoidasida</taxon>
        <taxon>Coccidia</taxon>
        <taxon>Eucoccidiorida</taxon>
        <taxon>Eimeriorina</taxon>
        <taxon>Cryptosporidiidae</taxon>
        <taxon>Cryptosporidium</taxon>
    </lineage>
</organism>
<evidence type="ECO:0000313" key="1">
    <source>
        <dbReference type="EMBL" id="QOY40131.1"/>
    </source>
</evidence>
<dbReference type="EMBL" id="CP044415">
    <property type="protein sequence ID" value="QOY40131.1"/>
    <property type="molecule type" value="Genomic_DNA"/>
</dbReference>
<gene>
    <name evidence="1" type="ORF">CPATCC_004217</name>
</gene>
<protein>
    <submittedName>
        <fullName evidence="1">Uncharacterized protein</fullName>
    </submittedName>
</protein>
<name>A0A7S7LEE4_CRYPV</name>
<proteinExistence type="predicted"/>
<dbReference type="Proteomes" id="UP000593906">
    <property type="component" value="Chromosome 8"/>
</dbReference>
<evidence type="ECO:0000313" key="2">
    <source>
        <dbReference type="Proteomes" id="UP000593906"/>
    </source>
</evidence>
<dbReference type="VEuPathDB" id="CryptoDB:CPATCC_0003870"/>